<dbReference type="GO" id="GO:0005524">
    <property type="term" value="F:ATP binding"/>
    <property type="evidence" value="ECO:0007669"/>
    <property type="project" value="UniProtKB-KW"/>
</dbReference>
<evidence type="ECO:0000313" key="13">
    <source>
        <dbReference type="EMBL" id="KZE64756.1"/>
    </source>
</evidence>
<comment type="caution">
    <text evidence="13">The sequence shown here is derived from an EMBL/GenBank/DDBJ whole genome shotgun (WGS) entry which is preliminary data.</text>
</comment>
<dbReference type="PANTHER" id="PTHR43599">
    <property type="entry name" value="MULTIFUNCTIONAL PROTEIN ADE2"/>
    <property type="match status" value="1"/>
</dbReference>
<comment type="pathway">
    <text evidence="1 11">Purine metabolism; IMP biosynthesis via de novo pathway; 5-amino-1-(5-phospho-D-ribosyl)imidazole-4-carboxamide from 5-amino-1-(5-phospho-D-ribosyl)imidazole-4-carboxylate: step 1/2.</text>
</comment>
<comment type="catalytic activity">
    <reaction evidence="10 11">
        <text>5-amino-1-(5-phospho-D-ribosyl)imidazole-4-carboxylate + L-aspartate + ATP = (2S)-2-[5-amino-1-(5-phospho-beta-D-ribosyl)imidazole-4-carboxamido]succinate + ADP + phosphate + 2 H(+)</text>
        <dbReference type="Rhea" id="RHEA:22628"/>
        <dbReference type="ChEBI" id="CHEBI:15378"/>
        <dbReference type="ChEBI" id="CHEBI:29991"/>
        <dbReference type="ChEBI" id="CHEBI:30616"/>
        <dbReference type="ChEBI" id="CHEBI:43474"/>
        <dbReference type="ChEBI" id="CHEBI:58443"/>
        <dbReference type="ChEBI" id="CHEBI:77657"/>
        <dbReference type="ChEBI" id="CHEBI:456216"/>
        <dbReference type="EC" id="6.3.2.6"/>
    </reaction>
</comment>
<evidence type="ECO:0000256" key="11">
    <source>
        <dbReference type="HAMAP-Rule" id="MF_00137"/>
    </source>
</evidence>
<dbReference type="InterPro" id="IPR018236">
    <property type="entry name" value="SAICAR_synthetase_CS"/>
</dbReference>
<protein>
    <recommendedName>
        <fullName evidence="4 11">Phosphoribosylaminoimidazole-succinocarboxamide synthase</fullName>
        <ecNumber evidence="3 11">6.3.2.6</ecNumber>
    </recommendedName>
    <alternativeName>
        <fullName evidence="9 11">SAICAR synthetase</fullName>
    </alternativeName>
</protein>
<dbReference type="Gene3D" id="3.30.470.20">
    <property type="entry name" value="ATP-grasp fold, B domain"/>
    <property type="match status" value="1"/>
</dbReference>
<keyword evidence="7 11" id="KW-0658">Purine biosynthesis</keyword>
<proteinExistence type="inferred from homology"/>
<keyword evidence="5 11" id="KW-0436">Ligase</keyword>
<dbReference type="SUPFAM" id="SSF56104">
    <property type="entry name" value="SAICAR synthase-like"/>
    <property type="match status" value="1"/>
</dbReference>
<name>A0A161RTG3_9BACL</name>
<dbReference type="GO" id="GO:0009236">
    <property type="term" value="P:cobalamin biosynthetic process"/>
    <property type="evidence" value="ECO:0007669"/>
    <property type="project" value="InterPro"/>
</dbReference>
<dbReference type="PANTHER" id="PTHR43599:SF3">
    <property type="entry name" value="SI:DKEY-6E2.2"/>
    <property type="match status" value="1"/>
</dbReference>
<dbReference type="Pfam" id="PF01259">
    <property type="entry name" value="SAICAR_synt"/>
    <property type="match status" value="1"/>
</dbReference>
<sequence>MEKLEQLYEGKAKRIYRTTDEEVVWVSYKDSATAFNGEKKAEIAGKGRLNNEISSILFELLKEKGIESHFVKRVSETEQLVKKVTIIPLEVVVRNIAAGSLSKRTGIPEGQILPRTIIEFYYKNDDLGDPLITEEHIDIMNLASKEQLNQITEQAIQINEVLTSYFAQKNVKLVDFKLEFGTDANGHLMLADEISPDTCRLWDAETNEKLDKDVFRRELGSLTDAYEKILQRLGGLSCTK</sequence>
<dbReference type="FunFam" id="3.30.470.20:FF:000006">
    <property type="entry name" value="Phosphoribosylaminoimidazole-succinocarboxamide synthase"/>
    <property type="match status" value="1"/>
</dbReference>
<dbReference type="PROSITE" id="PS01057">
    <property type="entry name" value="SAICAR_SYNTHETASE_1"/>
    <property type="match status" value="1"/>
</dbReference>
<dbReference type="GO" id="GO:0006189">
    <property type="term" value="P:'de novo' IMP biosynthetic process"/>
    <property type="evidence" value="ECO:0007669"/>
    <property type="project" value="UniProtKB-UniRule"/>
</dbReference>
<dbReference type="InterPro" id="IPR033934">
    <property type="entry name" value="SAICAR_synt_PurC"/>
</dbReference>
<evidence type="ECO:0000256" key="1">
    <source>
        <dbReference type="ARBA" id="ARBA00004672"/>
    </source>
</evidence>
<evidence type="ECO:0000256" key="4">
    <source>
        <dbReference type="ARBA" id="ARBA00016460"/>
    </source>
</evidence>
<evidence type="ECO:0000256" key="3">
    <source>
        <dbReference type="ARBA" id="ARBA00012217"/>
    </source>
</evidence>
<dbReference type="UniPathway" id="UPA00074">
    <property type="reaction ID" value="UER00131"/>
</dbReference>
<dbReference type="InterPro" id="IPR050089">
    <property type="entry name" value="SAICAR_synthetase"/>
</dbReference>
<keyword evidence="6 11" id="KW-0547">Nucleotide-binding</keyword>
<comment type="similarity">
    <text evidence="2 11">Belongs to the SAICAR synthetase family.</text>
</comment>
<dbReference type="Gene3D" id="3.30.200.20">
    <property type="entry name" value="Phosphorylase Kinase, domain 1"/>
    <property type="match status" value="1"/>
</dbReference>
<dbReference type="FunFam" id="3.30.200.20:FF:000189">
    <property type="entry name" value="Phosphoribosylaminoimidazole-succinocarboxamide synthase"/>
    <property type="match status" value="1"/>
</dbReference>
<evidence type="ECO:0000256" key="10">
    <source>
        <dbReference type="ARBA" id="ARBA00048475"/>
    </source>
</evidence>
<evidence type="ECO:0000313" key="14">
    <source>
        <dbReference type="Proteomes" id="UP000076567"/>
    </source>
</evidence>
<dbReference type="HAMAP" id="MF_00137">
    <property type="entry name" value="SAICAR_synth"/>
    <property type="match status" value="1"/>
</dbReference>
<organism evidence="13 14">
    <name type="scientific">Fictibacillus phosphorivorans</name>
    <dbReference type="NCBI Taxonomy" id="1221500"/>
    <lineage>
        <taxon>Bacteria</taxon>
        <taxon>Bacillati</taxon>
        <taxon>Bacillota</taxon>
        <taxon>Bacilli</taxon>
        <taxon>Bacillales</taxon>
        <taxon>Fictibacillaceae</taxon>
        <taxon>Fictibacillus</taxon>
    </lineage>
</organism>
<dbReference type="RefSeq" id="WP_066242798.1">
    <property type="nucleotide sequence ID" value="NZ_LRFC01000034.1"/>
</dbReference>
<dbReference type="AlphaFoldDB" id="A0A161RTG3"/>
<dbReference type="NCBIfam" id="TIGR00081">
    <property type="entry name" value="purC"/>
    <property type="match status" value="1"/>
</dbReference>
<evidence type="ECO:0000256" key="5">
    <source>
        <dbReference type="ARBA" id="ARBA00022598"/>
    </source>
</evidence>
<dbReference type="InterPro" id="IPR001636">
    <property type="entry name" value="SAICAR_synth"/>
</dbReference>
<keyword evidence="8 11" id="KW-0067">ATP-binding</keyword>
<dbReference type="OrthoDB" id="9801549at2"/>
<feature type="domain" description="SAICAR synthetase/ADE2 N-terminal" evidence="12">
    <location>
        <begin position="6"/>
        <end position="232"/>
    </location>
</feature>
<dbReference type="EMBL" id="LRFC01000034">
    <property type="protein sequence ID" value="KZE64756.1"/>
    <property type="molecule type" value="Genomic_DNA"/>
</dbReference>
<evidence type="ECO:0000256" key="9">
    <source>
        <dbReference type="ARBA" id="ARBA00030409"/>
    </source>
</evidence>
<keyword evidence="14" id="KW-1185">Reference proteome</keyword>
<dbReference type="CDD" id="cd01415">
    <property type="entry name" value="SAICAR_synt_PurC"/>
    <property type="match status" value="1"/>
</dbReference>
<evidence type="ECO:0000256" key="2">
    <source>
        <dbReference type="ARBA" id="ARBA00010190"/>
    </source>
</evidence>
<evidence type="ECO:0000256" key="8">
    <source>
        <dbReference type="ARBA" id="ARBA00022840"/>
    </source>
</evidence>
<gene>
    <name evidence="11" type="primary">purC</name>
    <name evidence="13" type="ORF">AWM68_08815</name>
</gene>
<accession>A0A161RTG3</accession>
<dbReference type="PROSITE" id="PS01058">
    <property type="entry name" value="SAICAR_SYNTHETASE_2"/>
    <property type="match status" value="1"/>
</dbReference>
<dbReference type="EC" id="6.3.2.6" evidence="3 11"/>
<evidence type="ECO:0000256" key="6">
    <source>
        <dbReference type="ARBA" id="ARBA00022741"/>
    </source>
</evidence>
<evidence type="ECO:0000259" key="12">
    <source>
        <dbReference type="Pfam" id="PF01259"/>
    </source>
</evidence>
<evidence type="ECO:0000256" key="7">
    <source>
        <dbReference type="ARBA" id="ARBA00022755"/>
    </source>
</evidence>
<dbReference type="GO" id="GO:0004639">
    <property type="term" value="F:phosphoribosylaminoimidazolesuccinocarboxamide synthase activity"/>
    <property type="evidence" value="ECO:0007669"/>
    <property type="project" value="UniProtKB-UniRule"/>
</dbReference>
<dbReference type="InterPro" id="IPR028923">
    <property type="entry name" value="SAICAR_synt/ADE2_N"/>
</dbReference>
<dbReference type="Proteomes" id="UP000076567">
    <property type="component" value="Unassembled WGS sequence"/>
</dbReference>
<reference evidence="14" key="1">
    <citation type="submission" date="2016-01" db="EMBL/GenBank/DDBJ databases">
        <title>Draft genome of Chromobacterium sp. F49.</title>
        <authorList>
            <person name="Hong K.W."/>
        </authorList>
    </citation>
    <scope>NUCLEOTIDE SEQUENCE [LARGE SCALE GENOMIC DNA]</scope>
    <source>
        <strain evidence="14">P7IIIA</strain>
    </source>
</reference>